<dbReference type="STRING" id="1123756.MGEO_07115"/>
<dbReference type="InterPro" id="IPR016181">
    <property type="entry name" value="Acyl_CoA_acyltransferase"/>
</dbReference>
<dbReference type="RefSeq" id="WP_085636039.1">
    <property type="nucleotide sequence ID" value="NZ_JFKC01000004.1"/>
</dbReference>
<dbReference type="PANTHER" id="PTHR43072:SF60">
    <property type="entry name" value="L-2,4-DIAMINOBUTYRIC ACID ACETYLTRANSFERASE"/>
    <property type="match status" value="1"/>
</dbReference>
<dbReference type="GO" id="GO:0016747">
    <property type="term" value="F:acyltransferase activity, transferring groups other than amino-acyl groups"/>
    <property type="evidence" value="ECO:0007669"/>
    <property type="project" value="InterPro"/>
</dbReference>
<organism evidence="2 3">
    <name type="scientific">Marivita geojedonensis</name>
    <dbReference type="NCBI Taxonomy" id="1123756"/>
    <lineage>
        <taxon>Bacteria</taxon>
        <taxon>Pseudomonadati</taxon>
        <taxon>Pseudomonadota</taxon>
        <taxon>Alphaproteobacteria</taxon>
        <taxon>Rhodobacterales</taxon>
        <taxon>Roseobacteraceae</taxon>
        <taxon>Marivita</taxon>
    </lineage>
</organism>
<dbReference type="EMBL" id="JFKC01000004">
    <property type="protein sequence ID" value="OSQ51681.1"/>
    <property type="molecule type" value="Genomic_DNA"/>
</dbReference>
<dbReference type="InterPro" id="IPR000182">
    <property type="entry name" value="GNAT_dom"/>
</dbReference>
<comment type="caution">
    <text evidence="2">The sequence shown here is derived from an EMBL/GenBank/DDBJ whole genome shotgun (WGS) entry which is preliminary data.</text>
</comment>
<feature type="domain" description="N-acetyltransferase" evidence="1">
    <location>
        <begin position="1"/>
        <end position="164"/>
    </location>
</feature>
<evidence type="ECO:0000313" key="3">
    <source>
        <dbReference type="Proteomes" id="UP000193926"/>
    </source>
</evidence>
<dbReference type="Proteomes" id="UP000193926">
    <property type="component" value="Unassembled WGS sequence"/>
</dbReference>
<dbReference type="Pfam" id="PF00583">
    <property type="entry name" value="Acetyltransf_1"/>
    <property type="match status" value="1"/>
</dbReference>
<sequence length="172" mass="18935">MTIRRLTSKDLSAYRAIWADGLMKVPTAFLFGAEEVRAIPNKDVEKMLEVNLTLGAFDDARRLVGFVSARRGGPQRMQHMADIGPLYVRSEAQGQGFGRALMDALLQQLATAGIQQVELCVDVENTGAQKLYHALGFHVFGRRPRSVLIDGDGRDDFLMIKALDGTDLTRGA</sequence>
<proteinExistence type="predicted"/>
<accession>A0A1X4NMS4</accession>
<dbReference type="PROSITE" id="PS51186">
    <property type="entry name" value="GNAT"/>
    <property type="match status" value="1"/>
</dbReference>
<dbReference type="Gene3D" id="3.40.630.30">
    <property type="match status" value="1"/>
</dbReference>
<name>A0A1X4NMS4_9RHOB</name>
<dbReference type="PANTHER" id="PTHR43072">
    <property type="entry name" value="N-ACETYLTRANSFERASE"/>
    <property type="match status" value="1"/>
</dbReference>
<dbReference type="AlphaFoldDB" id="A0A1X4NMS4"/>
<dbReference type="SUPFAM" id="SSF55729">
    <property type="entry name" value="Acyl-CoA N-acyltransferases (Nat)"/>
    <property type="match status" value="1"/>
</dbReference>
<reference evidence="2 3" key="1">
    <citation type="submission" date="2014-03" db="EMBL/GenBank/DDBJ databases">
        <title>The draft genome sequence of Marivita geojedonensis KCTC 23882.</title>
        <authorList>
            <person name="Lai Q."/>
            <person name="Shao Z."/>
        </authorList>
    </citation>
    <scope>NUCLEOTIDE SEQUENCE [LARGE SCALE GENOMIC DNA]</scope>
    <source>
        <strain evidence="2 3">DPG-138</strain>
    </source>
</reference>
<evidence type="ECO:0000259" key="1">
    <source>
        <dbReference type="PROSITE" id="PS51186"/>
    </source>
</evidence>
<dbReference type="CDD" id="cd04301">
    <property type="entry name" value="NAT_SF"/>
    <property type="match status" value="1"/>
</dbReference>
<evidence type="ECO:0000313" key="2">
    <source>
        <dbReference type="EMBL" id="OSQ51681.1"/>
    </source>
</evidence>
<protein>
    <recommendedName>
        <fullName evidence="1">N-acetyltransferase domain-containing protein</fullName>
    </recommendedName>
</protein>
<dbReference type="OrthoDB" id="9788300at2"/>
<gene>
    <name evidence="2" type="ORF">MGEO_07115</name>
</gene>
<keyword evidence="3" id="KW-1185">Reference proteome</keyword>